<keyword evidence="1" id="KW-0812">Transmembrane</keyword>
<name>A5G5P0_GEOUR</name>
<organism evidence="3 4">
    <name type="scientific">Geotalea uraniireducens (strain Rf4)</name>
    <name type="common">Geobacter uraniireducens</name>
    <dbReference type="NCBI Taxonomy" id="351605"/>
    <lineage>
        <taxon>Bacteria</taxon>
        <taxon>Pseudomonadati</taxon>
        <taxon>Thermodesulfobacteriota</taxon>
        <taxon>Desulfuromonadia</taxon>
        <taxon>Geobacterales</taxon>
        <taxon>Geobacteraceae</taxon>
        <taxon>Geotalea</taxon>
    </lineage>
</organism>
<gene>
    <name evidence="3" type="ordered locus">Gura_2936</name>
</gene>
<dbReference type="Proteomes" id="UP000006695">
    <property type="component" value="Chromosome"/>
</dbReference>
<dbReference type="KEGG" id="gur:Gura_2936"/>
<dbReference type="InterPro" id="IPR050400">
    <property type="entry name" value="Bact_Cytoskel_RodZ"/>
</dbReference>
<evidence type="ECO:0000256" key="1">
    <source>
        <dbReference type="SAM" id="Phobius"/>
    </source>
</evidence>
<accession>A5G5P0</accession>
<protein>
    <submittedName>
        <fullName evidence="3">Helix-turn-helix domain protein</fullName>
    </submittedName>
</protein>
<dbReference type="SUPFAM" id="SSF47413">
    <property type="entry name" value="lambda repressor-like DNA-binding domains"/>
    <property type="match status" value="1"/>
</dbReference>
<sequence length="277" mass="29897">MLPETNTAIRTGTPVGAYLQEIRESQGLQLDDVAKVTRISKNYLVAIEEGMFEKLPNAAYVKGFLRLYAGVLGLSGNEIIAMYDSARAPVTPPSAERPQSKHVETIKTGGRNRWILPLLLLSLVLMAAFFLQEKDEKRGITPPPSYSKPQVAVLPSPLQPVLSSAKISSEKAIESAASAVNPASNELIAGGEPRPKGVFLKLKFNQDSSLNVTIDDSISQHYELKSGDLIEWKAEKSFTLDLGNAGGVEAEFNGNPLKPFGAAGVPAHVVLKADYKQ</sequence>
<keyword evidence="1" id="KW-1133">Transmembrane helix</keyword>
<dbReference type="GO" id="GO:0003677">
    <property type="term" value="F:DNA binding"/>
    <property type="evidence" value="ECO:0007669"/>
    <property type="project" value="InterPro"/>
</dbReference>
<dbReference type="OrthoDB" id="9797543at2"/>
<evidence type="ECO:0000313" key="4">
    <source>
        <dbReference type="Proteomes" id="UP000006695"/>
    </source>
</evidence>
<keyword evidence="1" id="KW-0472">Membrane</keyword>
<dbReference type="Pfam" id="PF13413">
    <property type="entry name" value="HTH_25"/>
    <property type="match status" value="1"/>
</dbReference>
<dbReference type="Gene3D" id="1.10.260.40">
    <property type="entry name" value="lambda repressor-like DNA-binding domains"/>
    <property type="match status" value="1"/>
</dbReference>
<dbReference type="HOGENOM" id="CLU_047530_1_2_7"/>
<dbReference type="EMBL" id="CP000698">
    <property type="protein sequence ID" value="ABQ27108.1"/>
    <property type="molecule type" value="Genomic_DNA"/>
</dbReference>
<dbReference type="SMART" id="SM00530">
    <property type="entry name" value="HTH_XRE"/>
    <property type="match status" value="1"/>
</dbReference>
<dbReference type="STRING" id="351605.Gura_2936"/>
<keyword evidence="4" id="KW-1185">Reference proteome</keyword>
<dbReference type="CDD" id="cd00093">
    <property type="entry name" value="HTH_XRE"/>
    <property type="match status" value="1"/>
</dbReference>
<dbReference type="AlphaFoldDB" id="A5G5P0"/>
<dbReference type="PANTHER" id="PTHR34475">
    <property type="match status" value="1"/>
</dbReference>
<dbReference type="RefSeq" id="WP_011939777.1">
    <property type="nucleotide sequence ID" value="NC_009483.1"/>
</dbReference>
<dbReference type="Pfam" id="PF13464">
    <property type="entry name" value="RodZ_C"/>
    <property type="match status" value="1"/>
</dbReference>
<dbReference type="PANTHER" id="PTHR34475:SF1">
    <property type="entry name" value="CYTOSKELETON PROTEIN RODZ"/>
    <property type="match status" value="1"/>
</dbReference>
<evidence type="ECO:0000313" key="3">
    <source>
        <dbReference type="EMBL" id="ABQ27108.1"/>
    </source>
</evidence>
<dbReference type="InterPro" id="IPR010982">
    <property type="entry name" value="Lambda_DNA-bd_dom_sf"/>
</dbReference>
<dbReference type="InterPro" id="IPR001387">
    <property type="entry name" value="Cro/C1-type_HTH"/>
</dbReference>
<reference evidence="3 4" key="1">
    <citation type="submission" date="2007-05" db="EMBL/GenBank/DDBJ databases">
        <title>Complete sequence of Geobacter uraniireducens Rf4.</title>
        <authorList>
            <consortium name="US DOE Joint Genome Institute"/>
            <person name="Copeland A."/>
            <person name="Lucas S."/>
            <person name="Lapidus A."/>
            <person name="Barry K."/>
            <person name="Detter J.C."/>
            <person name="Glavina del Rio T."/>
            <person name="Hammon N."/>
            <person name="Israni S."/>
            <person name="Dalin E."/>
            <person name="Tice H."/>
            <person name="Pitluck S."/>
            <person name="Chertkov O."/>
            <person name="Brettin T."/>
            <person name="Bruce D."/>
            <person name="Han C."/>
            <person name="Schmutz J."/>
            <person name="Larimer F."/>
            <person name="Land M."/>
            <person name="Hauser L."/>
            <person name="Kyrpides N."/>
            <person name="Mikhailova N."/>
            <person name="Shelobolina E."/>
            <person name="Aklujkar M."/>
            <person name="Lovley D."/>
            <person name="Richardson P."/>
        </authorList>
    </citation>
    <scope>NUCLEOTIDE SEQUENCE [LARGE SCALE GENOMIC DNA]</scope>
    <source>
        <strain evidence="3 4">Rf4</strain>
    </source>
</reference>
<feature type="transmembrane region" description="Helical" evidence="1">
    <location>
        <begin position="114"/>
        <end position="131"/>
    </location>
</feature>
<dbReference type="InterPro" id="IPR025194">
    <property type="entry name" value="RodZ-like_C"/>
</dbReference>
<feature type="domain" description="HTH cro/C1-type" evidence="2">
    <location>
        <begin position="19"/>
        <end position="50"/>
    </location>
</feature>
<dbReference type="PROSITE" id="PS50943">
    <property type="entry name" value="HTH_CROC1"/>
    <property type="match status" value="1"/>
</dbReference>
<evidence type="ECO:0000259" key="2">
    <source>
        <dbReference type="PROSITE" id="PS50943"/>
    </source>
</evidence>
<proteinExistence type="predicted"/>